<dbReference type="KEGG" id="crq:GCK72_015540"/>
<dbReference type="EMBL" id="WUAV01000004">
    <property type="protein sequence ID" value="KAF1759080.1"/>
    <property type="molecule type" value="Genomic_DNA"/>
</dbReference>
<sequence>MVAYGDMYTTTANVRFDTKQEEEIEYHTDSGSLNASLWAHQPDPSFGYGDKTTGSNLYNVLKKFLDNGNVSLCGAQVFVLVKRYPDETDGFDPMTWIITRPYQFLASNFVVSGSGRIEIPAFKTPLPVGDAEYCTVAITIQNHTLDNSFVSMSYTIASTDGSYIYEFPSDSVNPLYGTAQSDDFDCNGYLSYKWTIDYHYNTDKPQIIECRMYSQFYHDFLPLPPF</sequence>
<accession>A0A6A5GUC3</accession>
<proteinExistence type="predicted"/>
<gene>
    <name evidence="2" type="ORF">GCK72_015540</name>
</gene>
<dbReference type="CTD" id="9811224"/>
<feature type="domain" description="DUF7154" evidence="1">
    <location>
        <begin position="108"/>
        <end position="215"/>
    </location>
</feature>
<evidence type="ECO:0000259" key="1">
    <source>
        <dbReference type="Pfam" id="PF23673"/>
    </source>
</evidence>
<comment type="caution">
    <text evidence="2">The sequence shown here is derived from an EMBL/GenBank/DDBJ whole genome shotgun (WGS) entry which is preliminary data.</text>
</comment>
<evidence type="ECO:0000313" key="2">
    <source>
        <dbReference type="EMBL" id="KAF1759080.1"/>
    </source>
</evidence>
<dbReference type="Pfam" id="PF23673">
    <property type="entry name" value="DUF7154"/>
    <property type="match status" value="1"/>
</dbReference>
<dbReference type="InterPro" id="IPR055578">
    <property type="entry name" value="DUF7154"/>
</dbReference>
<dbReference type="GeneID" id="9811224"/>
<evidence type="ECO:0000313" key="3">
    <source>
        <dbReference type="Proteomes" id="UP000483820"/>
    </source>
</evidence>
<dbReference type="PANTHER" id="PTHR23062:SF3">
    <property type="entry name" value="ANF_RECEPTOR DOMAIN-CONTAINING PROTEIN-RELATED"/>
    <property type="match status" value="1"/>
</dbReference>
<dbReference type="GO" id="GO:0045087">
    <property type="term" value="P:innate immune response"/>
    <property type="evidence" value="ECO:0007669"/>
    <property type="project" value="TreeGrafter"/>
</dbReference>
<dbReference type="Proteomes" id="UP000483820">
    <property type="component" value="Chromosome IV"/>
</dbReference>
<name>A0A6A5GUC3_CAERE</name>
<dbReference type="RefSeq" id="XP_053585721.1">
    <property type="nucleotide sequence ID" value="XM_053730949.1"/>
</dbReference>
<reference evidence="2 3" key="1">
    <citation type="submission" date="2019-12" db="EMBL/GenBank/DDBJ databases">
        <title>Chromosome-level assembly of the Caenorhabditis remanei genome.</title>
        <authorList>
            <person name="Teterina A.A."/>
            <person name="Willis J.H."/>
            <person name="Phillips P.C."/>
        </authorList>
    </citation>
    <scope>NUCLEOTIDE SEQUENCE [LARGE SCALE GENOMIC DNA]</scope>
    <source>
        <strain evidence="2 3">PX506</strain>
        <tissue evidence="2">Whole organism</tissue>
    </source>
</reference>
<dbReference type="AlphaFoldDB" id="A0A6A5GUC3"/>
<dbReference type="PANTHER" id="PTHR23062">
    <property type="entry name" value="HYPOTHETICAL PROTEIN C.ELEGANS"/>
    <property type="match status" value="1"/>
</dbReference>
<organism evidence="2 3">
    <name type="scientific">Caenorhabditis remanei</name>
    <name type="common">Caenorhabditis vulgaris</name>
    <dbReference type="NCBI Taxonomy" id="31234"/>
    <lineage>
        <taxon>Eukaryota</taxon>
        <taxon>Metazoa</taxon>
        <taxon>Ecdysozoa</taxon>
        <taxon>Nematoda</taxon>
        <taxon>Chromadorea</taxon>
        <taxon>Rhabditida</taxon>
        <taxon>Rhabditina</taxon>
        <taxon>Rhabditomorpha</taxon>
        <taxon>Rhabditoidea</taxon>
        <taxon>Rhabditidae</taxon>
        <taxon>Peloderinae</taxon>
        <taxon>Caenorhabditis</taxon>
    </lineage>
</organism>
<protein>
    <recommendedName>
        <fullName evidence="1">DUF7154 domain-containing protein</fullName>
    </recommendedName>
</protein>